<dbReference type="InterPro" id="IPR032675">
    <property type="entry name" value="LRR_dom_sf"/>
</dbReference>
<dbReference type="Gene3D" id="3.80.10.10">
    <property type="entry name" value="Ribonuclease Inhibitor"/>
    <property type="match status" value="2"/>
</dbReference>
<reference evidence="1 2" key="1">
    <citation type="submission" date="2015-01" db="EMBL/GenBank/DDBJ databases">
        <title>Genome of allotetraploid Gossypium barbadense reveals genomic plasticity and fiber elongation in cotton evolution.</title>
        <authorList>
            <person name="Chen X."/>
            <person name="Liu X."/>
            <person name="Zhao B."/>
            <person name="Zheng H."/>
            <person name="Hu Y."/>
            <person name="Lu G."/>
            <person name="Yang C."/>
            <person name="Chen J."/>
            <person name="Shan C."/>
            <person name="Zhang L."/>
            <person name="Zhou Y."/>
            <person name="Wang L."/>
            <person name="Guo W."/>
            <person name="Bai Y."/>
            <person name="Ruan J."/>
            <person name="Shangguan X."/>
            <person name="Mao Y."/>
            <person name="Jiang J."/>
            <person name="Zhu Y."/>
            <person name="Lei J."/>
            <person name="Kang H."/>
            <person name="Chen S."/>
            <person name="He X."/>
            <person name="Wang R."/>
            <person name="Wang Y."/>
            <person name="Chen J."/>
            <person name="Wang L."/>
            <person name="Yu S."/>
            <person name="Wang B."/>
            <person name="Wei J."/>
            <person name="Song S."/>
            <person name="Lu X."/>
            <person name="Gao Z."/>
            <person name="Gu W."/>
            <person name="Deng X."/>
            <person name="Ma D."/>
            <person name="Wang S."/>
            <person name="Liang W."/>
            <person name="Fang L."/>
            <person name="Cai C."/>
            <person name="Zhu X."/>
            <person name="Zhou B."/>
            <person name="Zhang Y."/>
            <person name="Chen Z."/>
            <person name="Xu S."/>
            <person name="Zhu R."/>
            <person name="Wang S."/>
            <person name="Zhang T."/>
            <person name="Zhao G."/>
        </authorList>
    </citation>
    <scope>NUCLEOTIDE SEQUENCE [LARGE SCALE GENOMIC DNA]</scope>
    <source>
        <strain evidence="2">cv. Xinhai21</strain>
        <tissue evidence="1">Leaf</tissue>
    </source>
</reference>
<organism evidence="1 2">
    <name type="scientific">Gossypium barbadense</name>
    <name type="common">Sea Island cotton</name>
    <name type="synonym">Hibiscus barbadensis</name>
    <dbReference type="NCBI Taxonomy" id="3634"/>
    <lineage>
        <taxon>Eukaryota</taxon>
        <taxon>Viridiplantae</taxon>
        <taxon>Streptophyta</taxon>
        <taxon>Embryophyta</taxon>
        <taxon>Tracheophyta</taxon>
        <taxon>Spermatophyta</taxon>
        <taxon>Magnoliopsida</taxon>
        <taxon>eudicotyledons</taxon>
        <taxon>Gunneridae</taxon>
        <taxon>Pentapetalae</taxon>
        <taxon>rosids</taxon>
        <taxon>malvids</taxon>
        <taxon>Malvales</taxon>
        <taxon>Malvaceae</taxon>
        <taxon>Malvoideae</taxon>
        <taxon>Gossypium</taxon>
    </lineage>
</organism>
<gene>
    <name evidence="1" type="ORF">GOBAR_AA38367</name>
</gene>
<name>A0A2P5VU39_GOSBA</name>
<dbReference type="OrthoDB" id="949162at2759"/>
<dbReference type="Proteomes" id="UP000239757">
    <property type="component" value="Unassembled WGS sequence"/>
</dbReference>
<dbReference type="AlphaFoldDB" id="A0A2P5VU39"/>
<evidence type="ECO:0000313" key="2">
    <source>
        <dbReference type="Proteomes" id="UP000239757"/>
    </source>
</evidence>
<dbReference type="InterPro" id="IPR001611">
    <property type="entry name" value="Leu-rich_rpt"/>
</dbReference>
<evidence type="ECO:0008006" key="3">
    <source>
        <dbReference type="Google" id="ProtNLM"/>
    </source>
</evidence>
<dbReference type="InterPro" id="IPR053213">
    <property type="entry name" value="RLP29"/>
</dbReference>
<proteinExistence type="predicted"/>
<dbReference type="EMBL" id="KZ670897">
    <property type="protein sequence ID" value="PPR82355.1"/>
    <property type="molecule type" value="Genomic_DNA"/>
</dbReference>
<dbReference type="PANTHER" id="PTHR48009">
    <property type="entry name" value="LEUCINE-RICH REPEAT (LRR) FAMILY PROTEIN"/>
    <property type="match status" value="1"/>
</dbReference>
<dbReference type="Pfam" id="PF00560">
    <property type="entry name" value="LRR_1"/>
    <property type="match status" value="1"/>
</dbReference>
<evidence type="ECO:0000313" key="1">
    <source>
        <dbReference type="EMBL" id="PPR82355.1"/>
    </source>
</evidence>
<dbReference type="PANTHER" id="PTHR48009:SF4">
    <property type="entry name" value="LEUCINE-RICH REPEAT (LRR) FAMILY PROTEIN"/>
    <property type="match status" value="1"/>
</dbReference>
<protein>
    <recommendedName>
        <fullName evidence="3">Leucine-rich repeat-containing N-terminal plant-type domain-containing protein</fullName>
    </recommendedName>
</protein>
<dbReference type="SUPFAM" id="SSF52058">
    <property type="entry name" value="L domain-like"/>
    <property type="match status" value="1"/>
</dbReference>
<sequence length="285" mass="30934">MVASRNKLIGNILVELGKLVKLENLEIAHDNLTGHLPTSLGNVSTLQDINLEGNYLEGGLQVTLGFLKSLPVSLGYSLPNLRGIHIGGNYFSGTLPVSLSNASKLQTFDISYNHFSGSVSTSFGNAHNLTCLNMESNDLGGENHITGTIPLGIVNLVNLIGIGLAENRLTGTIPDSLGMLKKLQTLYLGGKRDLNCGCGHVFGRVAFIVVADKTDAIAVTAGIAVRYCRNWPLPVKLRLRFTAIGVTPLHTAIFSSRSFEWRHYRYIAAAIPLSDRYLHPWVEIL</sequence>
<accession>A0A2P5VU39</accession>